<reference evidence="2 3" key="1">
    <citation type="submission" date="2019-02" db="EMBL/GenBank/DDBJ databases">
        <title>Deep-cultivation of Planctomycetes and their phenomic and genomic characterization uncovers novel biology.</title>
        <authorList>
            <person name="Wiegand S."/>
            <person name="Jogler M."/>
            <person name="Boedeker C."/>
            <person name="Pinto D."/>
            <person name="Vollmers J."/>
            <person name="Rivas-Marin E."/>
            <person name="Kohn T."/>
            <person name="Peeters S.H."/>
            <person name="Heuer A."/>
            <person name="Rast P."/>
            <person name="Oberbeckmann S."/>
            <person name="Bunk B."/>
            <person name="Jeske O."/>
            <person name="Meyerdierks A."/>
            <person name="Storesund J.E."/>
            <person name="Kallscheuer N."/>
            <person name="Luecker S."/>
            <person name="Lage O.M."/>
            <person name="Pohl T."/>
            <person name="Merkel B.J."/>
            <person name="Hornburger P."/>
            <person name="Mueller R.-W."/>
            <person name="Bruemmer F."/>
            <person name="Labrenz M."/>
            <person name="Spormann A.M."/>
            <person name="Op den Camp H."/>
            <person name="Overmann J."/>
            <person name="Amann R."/>
            <person name="Jetten M.S.M."/>
            <person name="Mascher T."/>
            <person name="Medema M.H."/>
            <person name="Devos D.P."/>
            <person name="Kaster A.-K."/>
            <person name="Ovreas L."/>
            <person name="Rohde M."/>
            <person name="Galperin M.Y."/>
            <person name="Jogler C."/>
        </authorList>
    </citation>
    <scope>NUCLEOTIDE SEQUENCE [LARGE SCALE GENOMIC DNA]</scope>
    <source>
        <strain evidence="2 3">Pan189</strain>
    </source>
</reference>
<dbReference type="KEGG" id="svp:Pan189_10120"/>
<sequence length="178" mass="18745">MIGCEFRFTIIVRIEIGRPLKNTAFMLIRRTTSVVVILSQLVLAGAGHALHGLTCSEHGHAVETTCDHDHADGGHDHGHHGHTCGQSNENSKAVAAKSDNIDQPDGFRLTAAGHSHSLHDSANCVLCQTLSMSLTLASATDVVVAVQPVTGEVLYTGPAASQLAHRPHFARGPPVSAV</sequence>
<dbReference type="Proteomes" id="UP000317318">
    <property type="component" value="Chromosome"/>
</dbReference>
<dbReference type="RefSeq" id="WP_145362837.1">
    <property type="nucleotide sequence ID" value="NZ_CP036268.1"/>
</dbReference>
<organism evidence="2 3">
    <name type="scientific">Stratiformator vulcanicus</name>
    <dbReference type="NCBI Taxonomy" id="2527980"/>
    <lineage>
        <taxon>Bacteria</taxon>
        <taxon>Pseudomonadati</taxon>
        <taxon>Planctomycetota</taxon>
        <taxon>Planctomycetia</taxon>
        <taxon>Planctomycetales</taxon>
        <taxon>Planctomycetaceae</taxon>
        <taxon>Stratiformator</taxon>
    </lineage>
</organism>
<feature type="region of interest" description="Disordered" evidence="1">
    <location>
        <begin position="72"/>
        <end position="92"/>
    </location>
</feature>
<keyword evidence="3" id="KW-1185">Reference proteome</keyword>
<gene>
    <name evidence="2" type="ORF">Pan189_10120</name>
</gene>
<protein>
    <submittedName>
        <fullName evidence="2">Uncharacterized protein</fullName>
    </submittedName>
</protein>
<dbReference type="AlphaFoldDB" id="A0A517QYE1"/>
<evidence type="ECO:0000313" key="2">
    <source>
        <dbReference type="EMBL" id="QDT36651.1"/>
    </source>
</evidence>
<dbReference type="OrthoDB" id="9976024at2"/>
<evidence type="ECO:0000313" key="3">
    <source>
        <dbReference type="Proteomes" id="UP000317318"/>
    </source>
</evidence>
<evidence type="ECO:0000256" key="1">
    <source>
        <dbReference type="SAM" id="MobiDB-lite"/>
    </source>
</evidence>
<accession>A0A517QYE1</accession>
<dbReference type="EMBL" id="CP036268">
    <property type="protein sequence ID" value="QDT36651.1"/>
    <property type="molecule type" value="Genomic_DNA"/>
</dbReference>
<name>A0A517QYE1_9PLAN</name>
<proteinExistence type="predicted"/>